<sequence length="56" mass="6356">KWGHTTGIRTGGLSIQRICIKLQPRGSFMQCQECRTVKYTGGRNSQSHVSKYQQSQ</sequence>
<feature type="non-terminal residue" evidence="1">
    <location>
        <position position="1"/>
    </location>
</feature>
<organism evidence="1">
    <name type="scientific">Nothobranchius kadleci</name>
    <name type="common">African annual killifish</name>
    <dbReference type="NCBI Taxonomy" id="1051664"/>
    <lineage>
        <taxon>Eukaryota</taxon>
        <taxon>Metazoa</taxon>
        <taxon>Chordata</taxon>
        <taxon>Craniata</taxon>
        <taxon>Vertebrata</taxon>
        <taxon>Euteleostomi</taxon>
        <taxon>Actinopterygii</taxon>
        <taxon>Neopterygii</taxon>
        <taxon>Teleostei</taxon>
        <taxon>Neoteleostei</taxon>
        <taxon>Acanthomorphata</taxon>
        <taxon>Ovalentaria</taxon>
        <taxon>Atherinomorphae</taxon>
        <taxon>Cyprinodontiformes</taxon>
        <taxon>Nothobranchiidae</taxon>
        <taxon>Nothobranchius</taxon>
    </lineage>
</organism>
<reference evidence="1" key="1">
    <citation type="submission" date="2016-05" db="EMBL/GenBank/DDBJ databases">
        <authorList>
            <person name="Lavstsen T."/>
            <person name="Jespersen J.S."/>
        </authorList>
    </citation>
    <scope>NUCLEOTIDE SEQUENCE</scope>
    <source>
        <tissue evidence="1">Brain</tissue>
    </source>
</reference>
<evidence type="ECO:0000313" key="1">
    <source>
        <dbReference type="EMBL" id="SBP80686.1"/>
    </source>
</evidence>
<dbReference type="EMBL" id="HADZ01016745">
    <property type="protein sequence ID" value="SBP80686.1"/>
    <property type="molecule type" value="Transcribed_RNA"/>
</dbReference>
<proteinExistence type="predicted"/>
<accession>A0A1A8CPN8</accession>
<dbReference type="AlphaFoldDB" id="A0A1A8CPN8"/>
<feature type="non-terminal residue" evidence="1">
    <location>
        <position position="56"/>
    </location>
</feature>
<name>A0A1A8CPN8_NOTKA</name>
<gene>
    <name evidence="1" type="primary">Nfu_g_1_004182</name>
</gene>
<protein>
    <submittedName>
        <fullName evidence="1">Uncharacterized protein</fullName>
    </submittedName>
</protein>
<reference evidence="1" key="2">
    <citation type="submission" date="2016-06" db="EMBL/GenBank/DDBJ databases">
        <title>The genome of a short-lived fish provides insights into sex chromosome evolution and the genetic control of aging.</title>
        <authorList>
            <person name="Reichwald K."/>
            <person name="Felder M."/>
            <person name="Petzold A."/>
            <person name="Koch P."/>
            <person name="Groth M."/>
            <person name="Platzer M."/>
        </authorList>
    </citation>
    <scope>NUCLEOTIDE SEQUENCE</scope>
    <source>
        <tissue evidence="1">Brain</tissue>
    </source>
</reference>